<dbReference type="SMART" id="SM00185">
    <property type="entry name" value="ARM"/>
    <property type="match status" value="6"/>
</dbReference>
<reference evidence="2" key="1">
    <citation type="submission" date="2025-08" db="UniProtKB">
        <authorList>
            <consortium name="RefSeq"/>
        </authorList>
    </citation>
    <scope>IDENTIFICATION</scope>
    <source>
        <tissue evidence="2">Muscle</tissue>
    </source>
</reference>
<dbReference type="InterPro" id="IPR016024">
    <property type="entry name" value="ARM-type_fold"/>
</dbReference>
<evidence type="ECO:0000313" key="1">
    <source>
        <dbReference type="Proteomes" id="UP000694941"/>
    </source>
</evidence>
<dbReference type="Pfam" id="PF00514">
    <property type="entry name" value="Arm"/>
    <property type="match status" value="3"/>
</dbReference>
<dbReference type="PANTHER" id="PTHR23314">
    <property type="entry name" value="SPERM-ASSOCIATED ANTIGEN 6 ARMADILLO REPEAT-CONTAINING"/>
    <property type="match status" value="1"/>
</dbReference>
<dbReference type="PANTHER" id="PTHR23314:SF0">
    <property type="entry name" value="SPERM-ASSOCIATED ANTIGEN 6"/>
    <property type="match status" value="1"/>
</dbReference>
<dbReference type="GeneID" id="106459905"/>
<dbReference type="InterPro" id="IPR000225">
    <property type="entry name" value="Armadillo"/>
</dbReference>
<name>A0ABM1B552_LIMPO</name>
<organism evidence="1 2">
    <name type="scientific">Limulus polyphemus</name>
    <name type="common">Atlantic horseshoe crab</name>
    <dbReference type="NCBI Taxonomy" id="6850"/>
    <lineage>
        <taxon>Eukaryota</taxon>
        <taxon>Metazoa</taxon>
        <taxon>Ecdysozoa</taxon>
        <taxon>Arthropoda</taxon>
        <taxon>Chelicerata</taxon>
        <taxon>Merostomata</taxon>
        <taxon>Xiphosura</taxon>
        <taxon>Limulidae</taxon>
        <taxon>Limulus</taxon>
    </lineage>
</organism>
<accession>A0ABM1B552</accession>
<dbReference type="Proteomes" id="UP000694941">
    <property type="component" value="Unplaced"/>
</dbReference>
<dbReference type="RefSeq" id="XP_013775029.1">
    <property type="nucleotide sequence ID" value="XM_013919575.2"/>
</dbReference>
<proteinExistence type="predicted"/>
<keyword evidence="1" id="KW-1185">Reference proteome</keyword>
<protein>
    <submittedName>
        <fullName evidence="2">Sperm-associated antigen 6-like</fullName>
    </submittedName>
</protein>
<sequence>MSIEKHVAQVFENYQRARHQFVQTITDLSSKSYNVETLQAAGVLLHLRPLLLDTVPSIQQMSALALGKLANHSREMADAVVKSNVLPQLVYSLAHQNKYYKRSAAFVLRTVSRHSAELAKAVVEVGGLDALLLCLEEFDPQVKESAVWALANVAKHSTELAEAVVEVGAVPLLVLCLQEPEVSLKRIVATALAEIGKHTLELAQALTDTGAIPHLVNLISNPDVKLKRQVLWALSSIVKHSVELAELSVEAEAYPTVLSLLRNQDELVCKNAAIFVRETVKHSSELAFLVVNAGGLGPVVDYLNDTGGHACLPGIMLIGYIAAHSENLAMAVIKSKGVPPLSAMLHEGPEDHMKAAAAWSLGQVGCHTPVHSRAVAETNVLPKLLELFLDPDSSCDLKEKCKRSLKMILQKCTVFPALESLLHLAPPNILKYVMAQFSKVLPHDPEARRLFVTSGGLKKVQLIKAEPGSLLQEHIHAVNSCFPEEIVRYYSPGYPEELLQRVENYQPNLVTNVLEPTVNDEDGHKIR</sequence>
<dbReference type="SUPFAM" id="SSF48371">
    <property type="entry name" value="ARM repeat"/>
    <property type="match status" value="1"/>
</dbReference>
<gene>
    <name evidence="2" type="primary">LOC106459905</name>
</gene>
<dbReference type="InterPro" id="IPR011989">
    <property type="entry name" value="ARM-like"/>
</dbReference>
<dbReference type="Gene3D" id="1.25.10.10">
    <property type="entry name" value="Leucine-rich Repeat Variant"/>
    <property type="match status" value="2"/>
</dbReference>
<evidence type="ECO:0000313" key="2">
    <source>
        <dbReference type="RefSeq" id="XP_013775029.1"/>
    </source>
</evidence>